<dbReference type="InterPro" id="IPR046431">
    <property type="entry name" value="FAF_dom"/>
</dbReference>
<evidence type="ECO:0000256" key="1">
    <source>
        <dbReference type="ARBA" id="ARBA00008690"/>
    </source>
</evidence>
<dbReference type="PANTHER" id="PTHR33155:SF8">
    <property type="entry name" value="PROTEIN FANTASTIC FOUR 1"/>
    <property type="match status" value="1"/>
</dbReference>
<gene>
    <name evidence="4" type="ORF">E3N88_42707</name>
</gene>
<comment type="caution">
    <text evidence="4">The sequence shown here is derived from an EMBL/GenBank/DDBJ whole genome shotgun (WGS) entry which is preliminary data.</text>
</comment>
<sequence>MASIGLSFLQVLENPSMASKNLEENAEVYVHPMVKRSASTLSTKSLEMCTESLGSETGSDGSESGDEFCVISMAERERLRAIQRSKCRSFGRKVCRNDFPPPLTSIAGFHGAVNVKQHREGGRLIIKAVSFSTCGTSFQAERTNGRLKLSMLRDCPVNYESERGELENYEAGGEDHEVESDKEEEEEEEMVEAVAVAEEEEDGGTGGGWGWDMVENRWKIAGKSEVNLVTTCKEGENRNEGFPNWRSTWVGRVAIS</sequence>
<feature type="domain" description="FAF" evidence="3">
    <location>
        <begin position="98"/>
        <end position="151"/>
    </location>
</feature>
<accession>A0A5N6LGZ9</accession>
<dbReference type="Proteomes" id="UP000326396">
    <property type="component" value="Unassembled WGS sequence"/>
</dbReference>
<dbReference type="Pfam" id="PF11250">
    <property type="entry name" value="FAF"/>
    <property type="match status" value="1"/>
</dbReference>
<keyword evidence="2" id="KW-0175">Coiled coil</keyword>
<dbReference type="OrthoDB" id="1916983at2759"/>
<dbReference type="EMBL" id="SZYD01000714">
    <property type="protein sequence ID" value="KAD1508162.1"/>
    <property type="molecule type" value="Genomic_DNA"/>
</dbReference>
<evidence type="ECO:0000313" key="5">
    <source>
        <dbReference type="Proteomes" id="UP000326396"/>
    </source>
</evidence>
<comment type="similarity">
    <text evidence="1">Belongs to the fantastic four family.</text>
</comment>
<evidence type="ECO:0000259" key="3">
    <source>
        <dbReference type="Pfam" id="PF11250"/>
    </source>
</evidence>
<feature type="coiled-coil region" evidence="2">
    <location>
        <begin position="166"/>
        <end position="200"/>
    </location>
</feature>
<dbReference type="PANTHER" id="PTHR33155">
    <property type="entry name" value="FANTASTIC FOUR-LIKE PROTEIN (DUF3049)"/>
    <property type="match status" value="1"/>
</dbReference>
<keyword evidence="5" id="KW-1185">Reference proteome</keyword>
<organism evidence="4 5">
    <name type="scientific">Mikania micrantha</name>
    <name type="common">bitter vine</name>
    <dbReference type="NCBI Taxonomy" id="192012"/>
    <lineage>
        <taxon>Eukaryota</taxon>
        <taxon>Viridiplantae</taxon>
        <taxon>Streptophyta</taxon>
        <taxon>Embryophyta</taxon>
        <taxon>Tracheophyta</taxon>
        <taxon>Spermatophyta</taxon>
        <taxon>Magnoliopsida</taxon>
        <taxon>eudicotyledons</taxon>
        <taxon>Gunneridae</taxon>
        <taxon>Pentapetalae</taxon>
        <taxon>asterids</taxon>
        <taxon>campanulids</taxon>
        <taxon>Asterales</taxon>
        <taxon>Asteraceae</taxon>
        <taxon>Asteroideae</taxon>
        <taxon>Heliantheae alliance</taxon>
        <taxon>Eupatorieae</taxon>
        <taxon>Mikania</taxon>
    </lineage>
</organism>
<name>A0A5N6LGZ9_9ASTR</name>
<evidence type="ECO:0000256" key="2">
    <source>
        <dbReference type="SAM" id="Coils"/>
    </source>
</evidence>
<proteinExistence type="inferred from homology"/>
<protein>
    <recommendedName>
        <fullName evidence="3">FAF domain-containing protein</fullName>
    </recommendedName>
</protein>
<dbReference type="InterPro" id="IPR021410">
    <property type="entry name" value="FAF"/>
</dbReference>
<dbReference type="AlphaFoldDB" id="A0A5N6LGZ9"/>
<evidence type="ECO:0000313" key="4">
    <source>
        <dbReference type="EMBL" id="KAD1508162.1"/>
    </source>
</evidence>
<reference evidence="4 5" key="1">
    <citation type="submission" date="2019-05" db="EMBL/GenBank/DDBJ databases">
        <title>Mikania micrantha, genome provides insights into the molecular mechanism of rapid growth.</title>
        <authorList>
            <person name="Liu B."/>
        </authorList>
    </citation>
    <scope>NUCLEOTIDE SEQUENCE [LARGE SCALE GENOMIC DNA]</scope>
    <source>
        <strain evidence="4">NLD-2019</strain>
        <tissue evidence="4">Leaf</tissue>
    </source>
</reference>